<dbReference type="InterPro" id="IPR014710">
    <property type="entry name" value="RmlC-like_jellyroll"/>
</dbReference>
<dbReference type="AlphaFoldDB" id="A0A498CLA0"/>
<dbReference type="InterPro" id="IPR013096">
    <property type="entry name" value="Cupin_2"/>
</dbReference>
<dbReference type="Pfam" id="PF07883">
    <property type="entry name" value="Cupin_2"/>
    <property type="match status" value="1"/>
</dbReference>
<keyword evidence="4" id="KW-1185">Reference proteome</keyword>
<dbReference type="Proteomes" id="UP000276301">
    <property type="component" value="Unassembled WGS sequence"/>
</dbReference>
<name>A0A498CLA0_9FIRM</name>
<dbReference type="Gene3D" id="2.60.120.10">
    <property type="entry name" value="Jelly Rolls"/>
    <property type="match status" value="1"/>
</dbReference>
<dbReference type="PANTHER" id="PTHR35848">
    <property type="entry name" value="OXALATE-BINDING PROTEIN"/>
    <property type="match status" value="1"/>
</dbReference>
<dbReference type="InterPro" id="IPR011051">
    <property type="entry name" value="RmlC_Cupin_sf"/>
</dbReference>
<keyword evidence="1" id="KW-0479">Metal-binding</keyword>
<accession>A0A498CLA0</accession>
<gene>
    <name evidence="3" type="ORF">D4A47_08770</name>
</gene>
<feature type="domain" description="Cupin type-2" evidence="2">
    <location>
        <begin position="43"/>
        <end position="110"/>
    </location>
</feature>
<proteinExistence type="predicted"/>
<evidence type="ECO:0000256" key="1">
    <source>
        <dbReference type="ARBA" id="ARBA00022723"/>
    </source>
</evidence>
<protein>
    <submittedName>
        <fullName evidence="3">Cupin domain-containing protein</fullName>
    </submittedName>
</protein>
<dbReference type="RefSeq" id="WP_101549733.1">
    <property type="nucleotide sequence ID" value="NZ_DBFBJK010000411.1"/>
</dbReference>
<dbReference type="PANTHER" id="PTHR35848:SF6">
    <property type="entry name" value="CUPIN TYPE-2 DOMAIN-CONTAINING PROTEIN"/>
    <property type="match status" value="1"/>
</dbReference>
<dbReference type="InterPro" id="IPR051610">
    <property type="entry name" value="GPI/OXD"/>
</dbReference>
<reference evidence="3 4" key="1">
    <citation type="submission" date="2018-10" db="EMBL/GenBank/DDBJ databases">
        <title>Anaerotruncus faecis sp. nov., isolated from human feces.</title>
        <authorList>
            <person name="Wang Y.-J."/>
        </authorList>
    </citation>
    <scope>NUCLEOTIDE SEQUENCE [LARGE SCALE GENOMIC DNA]</scope>
    <source>
        <strain evidence="3 4">22A2-44</strain>
    </source>
</reference>
<evidence type="ECO:0000313" key="4">
    <source>
        <dbReference type="Proteomes" id="UP000276301"/>
    </source>
</evidence>
<dbReference type="CDD" id="cd02221">
    <property type="entry name" value="cupin_TM1287-like"/>
    <property type="match status" value="1"/>
</dbReference>
<evidence type="ECO:0000313" key="3">
    <source>
        <dbReference type="EMBL" id="RLL10340.1"/>
    </source>
</evidence>
<dbReference type="EMBL" id="RCHT01000014">
    <property type="protein sequence ID" value="RLL10340.1"/>
    <property type="molecule type" value="Genomic_DNA"/>
</dbReference>
<sequence>MITRKRELPETVKTQMRGGDGEVRMKELLQPGQFCGHGRLFNHMVLAPGCSIGYHEHQGESETFYILAGEARYNDNGTEVTLSPGDCAHTASGQGHSIANAGETPLEFIALIVNS</sequence>
<dbReference type="GO" id="GO:0046872">
    <property type="term" value="F:metal ion binding"/>
    <property type="evidence" value="ECO:0007669"/>
    <property type="project" value="UniProtKB-KW"/>
</dbReference>
<organism evidence="3 4">
    <name type="scientific">Anaerotruncus massiliensis</name>
    <name type="common">ex Liu et al. 2021</name>
    <dbReference type="NCBI Taxonomy" id="2321404"/>
    <lineage>
        <taxon>Bacteria</taxon>
        <taxon>Bacillati</taxon>
        <taxon>Bacillota</taxon>
        <taxon>Clostridia</taxon>
        <taxon>Eubacteriales</taxon>
        <taxon>Oscillospiraceae</taxon>
        <taxon>Anaerotruncus</taxon>
    </lineage>
</organism>
<comment type="caution">
    <text evidence="3">The sequence shown here is derived from an EMBL/GenBank/DDBJ whole genome shotgun (WGS) entry which is preliminary data.</text>
</comment>
<evidence type="ECO:0000259" key="2">
    <source>
        <dbReference type="Pfam" id="PF07883"/>
    </source>
</evidence>
<dbReference type="SUPFAM" id="SSF51182">
    <property type="entry name" value="RmlC-like cupins"/>
    <property type="match status" value="1"/>
</dbReference>